<dbReference type="Pfam" id="PF00781">
    <property type="entry name" value="DAGK_cat"/>
    <property type="match status" value="1"/>
</dbReference>
<keyword evidence="3" id="KW-1185">Reference proteome</keyword>
<sequence length="337" mass="35790">MRLIRIGRVALDQEWNRAALGTSAAMSTSAVDSPATDPADARSLGTVAVVAHRKKTLGGGLDELRASLVAAGVGRLLWYEVPKSRKAPKRVRKALKQGADLLLVWGGDGMVQRCADALADTDVPMGILPAGTANLFATNLGIPADLPEAVRIALHGRRRTLDLGRLNGEHFAVMAGAGFDGELIREADRKLKGRLGRAAYVWTGRRHVRGELVRTRIRVDGADWFDGDASCVLFGNVGTITGGVPAFDDARPDDGALEIGVSTASGAVDWARTLGRMAAGRAEDSPFVRITRGRKVTVRFAAPKTYELDGGARTTAKRLKVKVVPGALTVCCPDRPA</sequence>
<dbReference type="SUPFAM" id="SSF111331">
    <property type="entry name" value="NAD kinase/diacylglycerol kinase-like"/>
    <property type="match status" value="1"/>
</dbReference>
<protein>
    <submittedName>
        <fullName evidence="2">Diacylglycerol kinase family protein</fullName>
    </submittedName>
</protein>
<dbReference type="InterPro" id="IPR004363">
    <property type="entry name" value="Methylgl_synth"/>
</dbReference>
<organism evidence="2 3">
    <name type="scientific">Micromonospora sicca</name>
    <dbReference type="NCBI Taxonomy" id="2202420"/>
    <lineage>
        <taxon>Bacteria</taxon>
        <taxon>Bacillati</taxon>
        <taxon>Actinomycetota</taxon>
        <taxon>Actinomycetes</taxon>
        <taxon>Micromonosporales</taxon>
        <taxon>Micromonosporaceae</taxon>
        <taxon>Micromonospora</taxon>
    </lineage>
</organism>
<dbReference type="InterPro" id="IPR001206">
    <property type="entry name" value="Diacylglycerol_kinase_cat_dom"/>
</dbReference>
<dbReference type="InterPro" id="IPR017438">
    <property type="entry name" value="ATP-NAD_kinase_N"/>
</dbReference>
<comment type="caution">
    <text evidence="2">The sequence shown here is derived from an EMBL/GenBank/DDBJ whole genome shotgun (WGS) entry which is preliminary data.</text>
</comment>
<dbReference type="InterPro" id="IPR016064">
    <property type="entry name" value="NAD/diacylglycerol_kinase_sf"/>
</dbReference>
<keyword evidence="2" id="KW-0418">Kinase</keyword>
<dbReference type="InterPro" id="IPR045540">
    <property type="entry name" value="YegS/DAGK_C"/>
</dbReference>
<evidence type="ECO:0000313" key="3">
    <source>
        <dbReference type="Proteomes" id="UP001290101"/>
    </source>
</evidence>
<dbReference type="Gene3D" id="2.60.200.40">
    <property type="match status" value="1"/>
</dbReference>
<feature type="domain" description="DAGKc" evidence="1">
    <location>
        <begin position="87"/>
        <end position="170"/>
    </location>
</feature>
<accession>A0ABU5J6J7</accession>
<evidence type="ECO:0000259" key="1">
    <source>
        <dbReference type="PROSITE" id="PS50146"/>
    </source>
</evidence>
<dbReference type="Proteomes" id="UP001290101">
    <property type="component" value="Unassembled WGS sequence"/>
</dbReference>
<evidence type="ECO:0000313" key="2">
    <source>
        <dbReference type="EMBL" id="MDZ5488183.1"/>
    </source>
</evidence>
<dbReference type="PANTHER" id="PTHR30492">
    <property type="entry name" value="METHYLGLYOXAL SYNTHASE"/>
    <property type="match status" value="1"/>
</dbReference>
<reference evidence="2 3" key="1">
    <citation type="submission" date="2023-12" db="EMBL/GenBank/DDBJ databases">
        <title>Micromonospora sp. nov., isolated from Atacama Desert.</title>
        <authorList>
            <person name="Carro L."/>
            <person name="Golinska P."/>
            <person name="Klenk H.-P."/>
            <person name="Goodfellow M."/>
        </authorList>
    </citation>
    <scope>NUCLEOTIDE SEQUENCE [LARGE SCALE GENOMIC DNA]</scope>
    <source>
        <strain evidence="2 3">4G53</strain>
    </source>
</reference>
<dbReference type="EMBL" id="JAXOTQ010000002">
    <property type="protein sequence ID" value="MDZ5488183.1"/>
    <property type="molecule type" value="Genomic_DNA"/>
</dbReference>
<dbReference type="PANTHER" id="PTHR30492:SF0">
    <property type="entry name" value="METHYLGLYOXAL SYNTHASE"/>
    <property type="match status" value="1"/>
</dbReference>
<proteinExistence type="predicted"/>
<name>A0ABU5J6J7_9ACTN</name>
<keyword evidence="2" id="KW-0808">Transferase</keyword>
<dbReference type="Pfam" id="PF19279">
    <property type="entry name" value="YegS_C"/>
    <property type="match status" value="1"/>
</dbReference>
<dbReference type="Gene3D" id="3.40.50.10330">
    <property type="entry name" value="Probable inorganic polyphosphate/atp-NAD kinase, domain 1"/>
    <property type="match status" value="1"/>
</dbReference>
<dbReference type="PROSITE" id="PS50146">
    <property type="entry name" value="DAGK"/>
    <property type="match status" value="1"/>
</dbReference>
<gene>
    <name evidence="2" type="ORF">U2F25_01655</name>
</gene>
<dbReference type="GO" id="GO:0016301">
    <property type="term" value="F:kinase activity"/>
    <property type="evidence" value="ECO:0007669"/>
    <property type="project" value="UniProtKB-KW"/>
</dbReference>